<dbReference type="EMBL" id="AP019536">
    <property type="protein sequence ID" value="BBI99641.1"/>
    <property type="molecule type" value="Genomic_DNA"/>
</dbReference>
<dbReference type="PANTHER" id="PTHR34501:SF9">
    <property type="entry name" value="MAJOR OUTER MEMBRANE PROTEIN P.IA"/>
    <property type="match status" value="1"/>
</dbReference>
<comment type="subunit">
    <text evidence="2">Homotrimer.</text>
</comment>
<comment type="subcellular location">
    <subcellularLocation>
        <location evidence="1">Cell outer membrane</location>
        <topology evidence="1">Multi-pass membrane protein</topology>
    </subcellularLocation>
</comment>
<evidence type="ECO:0000256" key="7">
    <source>
        <dbReference type="ARBA" id="ARBA00023065"/>
    </source>
</evidence>
<dbReference type="GO" id="GO:0015288">
    <property type="term" value="F:porin activity"/>
    <property type="evidence" value="ECO:0007669"/>
    <property type="project" value="UniProtKB-KW"/>
</dbReference>
<evidence type="ECO:0000256" key="6">
    <source>
        <dbReference type="ARBA" id="ARBA00022729"/>
    </source>
</evidence>
<evidence type="ECO:0000313" key="13">
    <source>
        <dbReference type="EMBL" id="BBI99641.1"/>
    </source>
</evidence>
<dbReference type="GO" id="GO:0009279">
    <property type="term" value="C:cell outer membrane"/>
    <property type="evidence" value="ECO:0007669"/>
    <property type="project" value="UniProtKB-SubCell"/>
</dbReference>
<dbReference type="InterPro" id="IPR002299">
    <property type="entry name" value="Porin_Neis"/>
</dbReference>
<dbReference type="GO" id="GO:0006811">
    <property type="term" value="P:monoatomic ion transport"/>
    <property type="evidence" value="ECO:0007669"/>
    <property type="project" value="UniProtKB-KW"/>
</dbReference>
<dbReference type="PANTHER" id="PTHR34501">
    <property type="entry name" value="PROTEIN YDDL-RELATED"/>
    <property type="match status" value="1"/>
</dbReference>
<sequence length="384" mass="40362">MCKRNLALLAFVLAILPPTAAADNPISIFGKLDADVESVRSSQPGAGTASARNRIATNASRIGVRGSKDVGGGREVIWQLATRVNLNGAETGGGGGLFTLWGNSRIGLQGNFGTLFLGVWDTPFRQAYDKVDLFDNSHIASPMAVLGSIGNGIGAATTVPTAAQGFSPSVGGVTVASTGFYRRQKSSLQYWTPQYRNIQFKLAYSVDDPGSRTVAANPSLWSLSATYDREPLYLAMAYERHQDLKVLAGANVRGTDTGTRLIGGYRIGAGKVGVVYERLSFSTLASGSTARNALSLSGSYRFDDSSLGAVYTHADDLSGTVGTGANQFSLRYGYVLFDGAELYGQYTAIRNRANGTYNFGDGLNIATSSGATISGLGVGVAYAF</sequence>
<evidence type="ECO:0000256" key="1">
    <source>
        <dbReference type="ARBA" id="ARBA00004571"/>
    </source>
</evidence>
<dbReference type="PRINTS" id="PR00184">
    <property type="entry name" value="NEISSPPORIN"/>
</dbReference>
<dbReference type="InterPro" id="IPR033900">
    <property type="entry name" value="Gram_neg_porin_domain"/>
</dbReference>
<gene>
    <name evidence="13" type="ORF">FGKAn22_13340</name>
</gene>
<dbReference type="Proteomes" id="UP001319121">
    <property type="component" value="Chromosome"/>
</dbReference>
<keyword evidence="4" id="KW-1134">Transmembrane beta strand</keyword>
<reference evidence="13 14" key="1">
    <citation type="submission" date="2019-03" db="EMBL/GenBank/DDBJ databases">
        <title>Complete genome sequence of Ferrigenium kumadai strain An22, a microaerophilic iron-oxidizing bacterium isolated from a paddy field soil.</title>
        <authorList>
            <person name="Watanabe T."/>
            <person name="Asakawa S."/>
        </authorList>
    </citation>
    <scope>NUCLEOTIDE SEQUENCE [LARGE SCALE GENOMIC DNA]</scope>
    <source>
        <strain evidence="13 14">An22</strain>
    </source>
</reference>
<keyword evidence="9" id="KW-0472">Membrane</keyword>
<protein>
    <recommendedName>
        <fullName evidence="12">Porin domain-containing protein</fullName>
    </recommendedName>
</protein>
<evidence type="ECO:0000313" key="14">
    <source>
        <dbReference type="Proteomes" id="UP001319121"/>
    </source>
</evidence>
<feature type="chain" id="PRO_5042852902" description="Porin domain-containing protein" evidence="11">
    <location>
        <begin position="22"/>
        <end position="384"/>
    </location>
</feature>
<evidence type="ECO:0000256" key="10">
    <source>
        <dbReference type="ARBA" id="ARBA00023237"/>
    </source>
</evidence>
<dbReference type="Pfam" id="PF13609">
    <property type="entry name" value="Porin_4"/>
    <property type="match status" value="1"/>
</dbReference>
<evidence type="ECO:0000259" key="12">
    <source>
        <dbReference type="Pfam" id="PF13609"/>
    </source>
</evidence>
<keyword evidence="8" id="KW-0626">Porin</keyword>
<keyword evidence="10" id="KW-0998">Cell outer membrane</keyword>
<dbReference type="GO" id="GO:0046930">
    <property type="term" value="C:pore complex"/>
    <property type="evidence" value="ECO:0007669"/>
    <property type="project" value="UniProtKB-KW"/>
</dbReference>
<feature type="signal peptide" evidence="11">
    <location>
        <begin position="1"/>
        <end position="21"/>
    </location>
</feature>
<evidence type="ECO:0000256" key="5">
    <source>
        <dbReference type="ARBA" id="ARBA00022692"/>
    </source>
</evidence>
<name>A0AAN1SZW9_9PROT</name>
<dbReference type="InterPro" id="IPR050298">
    <property type="entry name" value="Gram-neg_bact_OMP"/>
</dbReference>
<evidence type="ECO:0000256" key="9">
    <source>
        <dbReference type="ARBA" id="ARBA00023136"/>
    </source>
</evidence>
<keyword evidence="7" id="KW-0406">Ion transport</keyword>
<dbReference type="RefSeq" id="WP_212784883.1">
    <property type="nucleotide sequence ID" value="NZ_AP019536.1"/>
</dbReference>
<evidence type="ECO:0000256" key="4">
    <source>
        <dbReference type="ARBA" id="ARBA00022452"/>
    </source>
</evidence>
<keyword evidence="6 11" id="KW-0732">Signal</keyword>
<dbReference type="CDD" id="cd00342">
    <property type="entry name" value="gram_neg_porins"/>
    <property type="match status" value="1"/>
</dbReference>
<dbReference type="Gene3D" id="2.40.160.10">
    <property type="entry name" value="Porin"/>
    <property type="match status" value="1"/>
</dbReference>
<evidence type="ECO:0000256" key="3">
    <source>
        <dbReference type="ARBA" id="ARBA00022448"/>
    </source>
</evidence>
<accession>A0AAN1SZW9</accession>
<dbReference type="SUPFAM" id="SSF56935">
    <property type="entry name" value="Porins"/>
    <property type="match status" value="1"/>
</dbReference>
<organism evidence="13 14">
    <name type="scientific">Ferrigenium kumadai</name>
    <dbReference type="NCBI Taxonomy" id="1682490"/>
    <lineage>
        <taxon>Bacteria</taxon>
        <taxon>Pseudomonadati</taxon>
        <taxon>Pseudomonadota</taxon>
        <taxon>Betaproteobacteria</taxon>
        <taxon>Nitrosomonadales</taxon>
        <taxon>Gallionellaceae</taxon>
        <taxon>Ferrigenium</taxon>
    </lineage>
</organism>
<dbReference type="KEGG" id="fku:FGKAn22_13340"/>
<dbReference type="InterPro" id="IPR023614">
    <property type="entry name" value="Porin_dom_sf"/>
</dbReference>
<keyword evidence="5" id="KW-0812">Transmembrane</keyword>
<evidence type="ECO:0000256" key="8">
    <source>
        <dbReference type="ARBA" id="ARBA00023114"/>
    </source>
</evidence>
<proteinExistence type="predicted"/>
<keyword evidence="14" id="KW-1185">Reference proteome</keyword>
<evidence type="ECO:0000256" key="2">
    <source>
        <dbReference type="ARBA" id="ARBA00011233"/>
    </source>
</evidence>
<dbReference type="AlphaFoldDB" id="A0AAN1SZW9"/>
<feature type="domain" description="Porin" evidence="12">
    <location>
        <begin position="11"/>
        <end position="353"/>
    </location>
</feature>
<evidence type="ECO:0000256" key="11">
    <source>
        <dbReference type="SAM" id="SignalP"/>
    </source>
</evidence>
<keyword evidence="3" id="KW-0813">Transport</keyword>